<comment type="similarity">
    <text evidence="1 8">Belongs to the FGGY kinase family.</text>
</comment>
<evidence type="ECO:0000313" key="11">
    <source>
        <dbReference type="EMBL" id="BDD12713.1"/>
    </source>
</evidence>
<dbReference type="EMBL" id="AP025320">
    <property type="protein sequence ID" value="BDD12713.1"/>
    <property type="molecule type" value="Genomic_DNA"/>
</dbReference>
<dbReference type="KEGG" id="fax:FUAX_51450"/>
<dbReference type="InterPro" id="IPR043129">
    <property type="entry name" value="ATPase_NBD"/>
</dbReference>
<keyword evidence="6" id="KW-0294">Fucose metabolism</keyword>
<feature type="domain" description="Carbohydrate kinase FGGY C-terminal" evidence="10">
    <location>
        <begin position="256"/>
        <end position="444"/>
    </location>
</feature>
<keyword evidence="3" id="KW-0547">Nucleotide-binding</keyword>
<evidence type="ECO:0000256" key="6">
    <source>
        <dbReference type="ARBA" id="ARBA00023253"/>
    </source>
</evidence>
<dbReference type="CDD" id="cd07773">
    <property type="entry name" value="ASKHA_NBD_FGGY_FK"/>
    <property type="match status" value="1"/>
</dbReference>
<dbReference type="PROSITE" id="PS00445">
    <property type="entry name" value="FGGY_KINASES_2"/>
    <property type="match status" value="1"/>
</dbReference>
<geneLocation type="plasmid" evidence="11 12">
    <name>pFA6</name>
</geneLocation>
<evidence type="ECO:0000256" key="4">
    <source>
        <dbReference type="ARBA" id="ARBA00022777"/>
    </source>
</evidence>
<dbReference type="GO" id="GO:0006004">
    <property type="term" value="P:fucose metabolic process"/>
    <property type="evidence" value="ECO:0007669"/>
    <property type="project" value="UniProtKB-KW"/>
</dbReference>
<dbReference type="NCBIfam" id="TIGR02628">
    <property type="entry name" value="fuculo_kin_coli"/>
    <property type="match status" value="1"/>
</dbReference>
<dbReference type="InterPro" id="IPR018483">
    <property type="entry name" value="Carb_kinase_FGGY_CS"/>
</dbReference>
<dbReference type="Pfam" id="PF00370">
    <property type="entry name" value="FGGY_N"/>
    <property type="match status" value="1"/>
</dbReference>
<dbReference type="InterPro" id="IPR050406">
    <property type="entry name" value="FGGY_Carb_Kinase"/>
</dbReference>
<dbReference type="InterPro" id="IPR018485">
    <property type="entry name" value="FGGY_C"/>
</dbReference>
<evidence type="ECO:0000256" key="8">
    <source>
        <dbReference type="RuleBase" id="RU003733"/>
    </source>
</evidence>
<evidence type="ECO:0000256" key="5">
    <source>
        <dbReference type="ARBA" id="ARBA00022840"/>
    </source>
</evidence>
<dbReference type="Gene3D" id="3.30.420.40">
    <property type="match status" value="2"/>
</dbReference>
<dbReference type="InterPro" id="IPR013450">
    <property type="entry name" value="Fuculokinase"/>
</dbReference>
<dbReference type="RefSeq" id="WP_338396015.1">
    <property type="nucleotide sequence ID" value="NZ_AP025320.1"/>
</dbReference>
<keyword evidence="7" id="KW-0119">Carbohydrate metabolism</keyword>
<keyword evidence="2 8" id="KW-0808">Transferase</keyword>
<dbReference type="GO" id="GO:0008737">
    <property type="term" value="F:L-fuculokinase activity"/>
    <property type="evidence" value="ECO:0007669"/>
    <property type="project" value="InterPro"/>
</dbReference>
<evidence type="ECO:0000256" key="2">
    <source>
        <dbReference type="ARBA" id="ARBA00022679"/>
    </source>
</evidence>
<evidence type="ECO:0000259" key="9">
    <source>
        <dbReference type="Pfam" id="PF00370"/>
    </source>
</evidence>
<proteinExistence type="inferred from homology"/>
<sequence length="477" mass="51395">MEEIVIVLDCGATNVRAVAVNRNGKLLASHSVPNQTRPDPNLDGGVIWDIDEIWGKFSLCAKEVSAQIDTNNVVGVTVTTFGVDGAPVKKDGTLLYPVISWQCERTVAMMESDAPVPNNTLYRRSGTHPFYYNTAYKLAWYKKNRPDILEEMDYYVFIPSLILHRLSGQWVTDVTMAGTSMLTDIDSRTLSENTLEAFGLKKEKFPPVAEPGALAGRLTKEAAEQTGLPENIAVTVAGHDTQFALFGAGAGENEAVLSSGTWEILMVRASGYATGDALLAQGVTTEFDSRPGLYNIGCQWPASGVLEWLKKTIFADLENDPDAYEKMISGAEKVPSGSNGVTFDPSFISGEGEGNYGSIKGLTFRTSRHEIYRAALESLAAKTKKSMDVLQNAGGFKAEALVCVGGGSKNRLWNQLRADALGIPVKLIDKKETTVLGAAMFAFAGAGVCASPEEALANVSFATEVYTPSEESVREDS</sequence>
<protein>
    <submittedName>
        <fullName evidence="11">L-fuculokinase</fullName>
    </submittedName>
</protein>
<dbReference type="Proteomes" id="UP001348817">
    <property type="component" value="Plasmid pFA6"/>
</dbReference>
<dbReference type="AlphaFoldDB" id="A0AAU9D9X3"/>
<accession>A0AAU9D9X3</accession>
<dbReference type="PIRSF" id="PIRSF000538">
    <property type="entry name" value="GlpK"/>
    <property type="match status" value="1"/>
</dbReference>
<gene>
    <name evidence="11" type="primary">fucK</name>
    <name evidence="11" type="ORF">FUAX_51450</name>
</gene>
<dbReference type="InterPro" id="IPR000577">
    <property type="entry name" value="Carb_kinase_FGGY"/>
</dbReference>
<evidence type="ECO:0000256" key="1">
    <source>
        <dbReference type="ARBA" id="ARBA00009156"/>
    </source>
</evidence>
<organism evidence="11 12">
    <name type="scientific">Fulvitalea axinellae</name>
    <dbReference type="NCBI Taxonomy" id="1182444"/>
    <lineage>
        <taxon>Bacteria</taxon>
        <taxon>Pseudomonadati</taxon>
        <taxon>Bacteroidota</taxon>
        <taxon>Cytophagia</taxon>
        <taxon>Cytophagales</taxon>
        <taxon>Persicobacteraceae</taxon>
        <taxon>Fulvitalea</taxon>
    </lineage>
</organism>
<evidence type="ECO:0000256" key="3">
    <source>
        <dbReference type="ARBA" id="ARBA00022741"/>
    </source>
</evidence>
<keyword evidence="11" id="KW-0614">Plasmid</keyword>
<dbReference type="PANTHER" id="PTHR43095:SF5">
    <property type="entry name" value="XYLULOSE KINASE"/>
    <property type="match status" value="1"/>
</dbReference>
<keyword evidence="5" id="KW-0067">ATP-binding</keyword>
<name>A0AAU9D9X3_9BACT</name>
<dbReference type="Pfam" id="PF02782">
    <property type="entry name" value="FGGY_C"/>
    <property type="match status" value="1"/>
</dbReference>
<dbReference type="GO" id="GO:0005524">
    <property type="term" value="F:ATP binding"/>
    <property type="evidence" value="ECO:0007669"/>
    <property type="project" value="UniProtKB-KW"/>
</dbReference>
<keyword evidence="4 8" id="KW-0418">Kinase</keyword>
<evidence type="ECO:0000313" key="12">
    <source>
        <dbReference type="Proteomes" id="UP001348817"/>
    </source>
</evidence>
<evidence type="ECO:0000256" key="7">
    <source>
        <dbReference type="ARBA" id="ARBA00023277"/>
    </source>
</evidence>
<feature type="domain" description="Carbohydrate kinase FGGY N-terminal" evidence="9">
    <location>
        <begin position="5"/>
        <end position="247"/>
    </location>
</feature>
<dbReference type="SUPFAM" id="SSF53067">
    <property type="entry name" value="Actin-like ATPase domain"/>
    <property type="match status" value="2"/>
</dbReference>
<keyword evidence="12" id="KW-1185">Reference proteome</keyword>
<reference evidence="11 12" key="1">
    <citation type="submission" date="2021-12" db="EMBL/GenBank/DDBJ databases">
        <title>Genome sequencing of bacteria with rrn-lacking chromosome and rrn-plasmid.</title>
        <authorList>
            <person name="Anda M."/>
            <person name="Iwasaki W."/>
        </authorList>
    </citation>
    <scope>NUCLEOTIDE SEQUENCE [LARGE SCALE GENOMIC DNA]</scope>
    <source>
        <strain evidence="11 12">DSM 100852</strain>
        <plasmid evidence="11 12">pFA6</plasmid>
    </source>
</reference>
<dbReference type="PANTHER" id="PTHR43095">
    <property type="entry name" value="SUGAR KINASE"/>
    <property type="match status" value="1"/>
</dbReference>
<evidence type="ECO:0000259" key="10">
    <source>
        <dbReference type="Pfam" id="PF02782"/>
    </source>
</evidence>
<dbReference type="InterPro" id="IPR018484">
    <property type="entry name" value="FGGY_N"/>
</dbReference>